<keyword evidence="5 9" id="KW-1133">Transmembrane helix</keyword>
<dbReference type="PROSITE" id="PS00216">
    <property type="entry name" value="SUGAR_TRANSPORT_1"/>
    <property type="match status" value="2"/>
</dbReference>
<gene>
    <name evidence="11" type="ORF">N7532_009485</name>
</gene>
<reference evidence="11" key="1">
    <citation type="submission" date="2022-11" db="EMBL/GenBank/DDBJ databases">
        <authorList>
            <person name="Petersen C."/>
        </authorList>
    </citation>
    <scope>NUCLEOTIDE SEQUENCE</scope>
    <source>
        <strain evidence="11">IBT 30761</strain>
    </source>
</reference>
<dbReference type="SUPFAM" id="SSF103473">
    <property type="entry name" value="MFS general substrate transporter"/>
    <property type="match status" value="1"/>
</dbReference>
<feature type="transmembrane region" description="Helical" evidence="9">
    <location>
        <begin position="369"/>
        <end position="393"/>
    </location>
</feature>
<dbReference type="AlphaFoldDB" id="A0A9W9EZN0"/>
<evidence type="ECO:0000256" key="5">
    <source>
        <dbReference type="ARBA" id="ARBA00022989"/>
    </source>
</evidence>
<evidence type="ECO:0000256" key="4">
    <source>
        <dbReference type="ARBA" id="ARBA00022692"/>
    </source>
</evidence>
<feature type="transmembrane region" description="Helical" evidence="9">
    <location>
        <begin position="70"/>
        <end position="90"/>
    </location>
</feature>
<evidence type="ECO:0000313" key="11">
    <source>
        <dbReference type="EMBL" id="KAJ5090801.1"/>
    </source>
</evidence>
<dbReference type="NCBIfam" id="TIGR00879">
    <property type="entry name" value="SP"/>
    <property type="match status" value="1"/>
</dbReference>
<feature type="transmembrane region" description="Helical" evidence="9">
    <location>
        <begin position="439"/>
        <end position="457"/>
    </location>
</feature>
<name>A0A9W9EZN0_9EURO</name>
<keyword evidence="6 9" id="KW-0472">Membrane</keyword>
<keyword evidence="12" id="KW-1185">Reference proteome</keyword>
<feature type="domain" description="Major facilitator superfamily (MFS) profile" evidence="10">
    <location>
        <begin position="20"/>
        <end position="461"/>
    </location>
</feature>
<evidence type="ECO:0000256" key="8">
    <source>
        <dbReference type="SAM" id="MobiDB-lite"/>
    </source>
</evidence>
<feature type="transmembrane region" description="Helical" evidence="9">
    <location>
        <begin position="405"/>
        <end position="427"/>
    </location>
</feature>
<feature type="transmembrane region" description="Helical" evidence="9">
    <location>
        <begin position="157"/>
        <end position="179"/>
    </location>
</feature>
<feature type="transmembrane region" description="Helical" evidence="9">
    <location>
        <begin position="276"/>
        <end position="297"/>
    </location>
</feature>
<keyword evidence="3 7" id="KW-0813">Transport</keyword>
<evidence type="ECO:0000256" key="7">
    <source>
        <dbReference type="RuleBase" id="RU003346"/>
    </source>
</evidence>
<feature type="transmembrane region" description="Helical" evidence="9">
    <location>
        <begin position="309"/>
        <end position="330"/>
    </location>
</feature>
<dbReference type="Proteomes" id="UP001149074">
    <property type="component" value="Unassembled WGS sequence"/>
</dbReference>
<dbReference type="RefSeq" id="XP_056472782.1">
    <property type="nucleotide sequence ID" value="XM_056621976.1"/>
</dbReference>
<proteinExistence type="inferred from homology"/>
<dbReference type="PANTHER" id="PTHR48022:SF77">
    <property type="entry name" value="MAJOR FACILITATOR SUPERFAMILY (MFS) PROFILE DOMAIN-CONTAINING PROTEIN"/>
    <property type="match status" value="1"/>
</dbReference>
<evidence type="ECO:0000256" key="3">
    <source>
        <dbReference type="ARBA" id="ARBA00022448"/>
    </source>
</evidence>
<evidence type="ECO:0000259" key="10">
    <source>
        <dbReference type="PROSITE" id="PS50850"/>
    </source>
</evidence>
<comment type="similarity">
    <text evidence="2 7">Belongs to the major facilitator superfamily. Sugar transporter (TC 2.A.1.1) family.</text>
</comment>
<evidence type="ECO:0000256" key="6">
    <source>
        <dbReference type="ARBA" id="ARBA00023136"/>
    </source>
</evidence>
<dbReference type="OrthoDB" id="6612291at2759"/>
<dbReference type="InterPro" id="IPR005828">
    <property type="entry name" value="MFS_sugar_transport-like"/>
</dbReference>
<dbReference type="Gene3D" id="1.20.1250.20">
    <property type="entry name" value="MFS general substrate transporter like domains"/>
    <property type="match status" value="1"/>
</dbReference>
<sequence length="510" mass="56580">MANLKDLRSFKQASLNMVLAIIVMSVSVFSFGFDNSVFSTIQAMDAYEKRFGTYNPKTKEWGFSTEHLSFLNSLGLPAKCVGALTGLLIAERFGRRISYLGMQIVVIVGIAVSYSATTYGGALAGRIIVQCFVGWDNFLVPMFLAEISPTALRGAIVVIYVFAHILGSLICSFVTLATAKYEGDASWQVPLASMFAFPAFVLAFYWFIPESPRWLVRKGRNESALIHLQWLRGSRLSEDECREEINMLQHSVDRDREVKGQWPDFLKGPNRRRLRIAIAVAIFNQVTGQSFMSQYGAVFIKSLGTMSPFVFKAISSAITCLGPIITFTFVDIIGRRLFYLVCGTACTTVLLICGGLGTGTVSASDKTGIVTVCILFGFFYIMSFGAIGAVTAAEVPHLRLRDKNALMVYCTQFIFDFIVTLTLPYLMDAGEANLQSRVGFIYGGCGLLGLCWAYFCLPDMTGRSLEELEEMWAERVPAREFRKWKSSGRRDTENDTPKITEATKVDSHSS</sequence>
<dbReference type="EMBL" id="JAPQKI010000009">
    <property type="protein sequence ID" value="KAJ5090801.1"/>
    <property type="molecule type" value="Genomic_DNA"/>
</dbReference>
<comment type="caution">
    <text evidence="11">The sequence shown here is derived from an EMBL/GenBank/DDBJ whole genome shotgun (WGS) entry which is preliminary data.</text>
</comment>
<dbReference type="PANTHER" id="PTHR48022">
    <property type="entry name" value="PLASTIDIC GLUCOSE TRANSPORTER 4"/>
    <property type="match status" value="1"/>
</dbReference>
<dbReference type="PROSITE" id="PS50850">
    <property type="entry name" value="MFS"/>
    <property type="match status" value="1"/>
</dbReference>
<feature type="transmembrane region" description="Helical" evidence="9">
    <location>
        <begin position="123"/>
        <end position="145"/>
    </location>
</feature>
<organism evidence="11 12">
    <name type="scientific">Penicillium argentinense</name>
    <dbReference type="NCBI Taxonomy" id="1131581"/>
    <lineage>
        <taxon>Eukaryota</taxon>
        <taxon>Fungi</taxon>
        <taxon>Dikarya</taxon>
        <taxon>Ascomycota</taxon>
        <taxon>Pezizomycotina</taxon>
        <taxon>Eurotiomycetes</taxon>
        <taxon>Eurotiomycetidae</taxon>
        <taxon>Eurotiales</taxon>
        <taxon>Aspergillaceae</taxon>
        <taxon>Penicillium</taxon>
    </lineage>
</organism>
<feature type="region of interest" description="Disordered" evidence="8">
    <location>
        <begin position="483"/>
        <end position="510"/>
    </location>
</feature>
<dbReference type="InterPro" id="IPR036259">
    <property type="entry name" value="MFS_trans_sf"/>
</dbReference>
<dbReference type="GO" id="GO:0016020">
    <property type="term" value="C:membrane"/>
    <property type="evidence" value="ECO:0007669"/>
    <property type="project" value="UniProtKB-SubCell"/>
</dbReference>
<dbReference type="InterPro" id="IPR005829">
    <property type="entry name" value="Sugar_transporter_CS"/>
</dbReference>
<dbReference type="GeneID" id="81360955"/>
<feature type="transmembrane region" description="Helical" evidence="9">
    <location>
        <begin position="337"/>
        <end position="357"/>
    </location>
</feature>
<dbReference type="InterPro" id="IPR050360">
    <property type="entry name" value="MFS_Sugar_Transporters"/>
</dbReference>
<evidence type="ECO:0000313" key="12">
    <source>
        <dbReference type="Proteomes" id="UP001149074"/>
    </source>
</evidence>
<evidence type="ECO:0000256" key="2">
    <source>
        <dbReference type="ARBA" id="ARBA00010992"/>
    </source>
</evidence>
<comment type="subcellular location">
    <subcellularLocation>
        <location evidence="1">Membrane</location>
        <topology evidence="1">Multi-pass membrane protein</topology>
    </subcellularLocation>
</comment>
<feature type="transmembrane region" description="Helical" evidence="9">
    <location>
        <begin position="185"/>
        <end position="208"/>
    </location>
</feature>
<feature type="transmembrane region" description="Helical" evidence="9">
    <location>
        <begin position="97"/>
        <end position="117"/>
    </location>
</feature>
<dbReference type="GO" id="GO:0005351">
    <property type="term" value="F:carbohydrate:proton symporter activity"/>
    <property type="evidence" value="ECO:0007669"/>
    <property type="project" value="TreeGrafter"/>
</dbReference>
<accession>A0A9W9EZN0</accession>
<keyword evidence="4 9" id="KW-0812">Transmembrane</keyword>
<feature type="transmembrane region" description="Helical" evidence="9">
    <location>
        <begin position="12"/>
        <end position="33"/>
    </location>
</feature>
<dbReference type="InterPro" id="IPR003663">
    <property type="entry name" value="Sugar/inositol_transpt"/>
</dbReference>
<protein>
    <recommendedName>
        <fullName evidence="10">Major facilitator superfamily (MFS) profile domain-containing protein</fullName>
    </recommendedName>
</protein>
<dbReference type="InterPro" id="IPR020846">
    <property type="entry name" value="MFS_dom"/>
</dbReference>
<dbReference type="Pfam" id="PF00083">
    <property type="entry name" value="Sugar_tr"/>
    <property type="match status" value="1"/>
</dbReference>
<evidence type="ECO:0000256" key="1">
    <source>
        <dbReference type="ARBA" id="ARBA00004141"/>
    </source>
</evidence>
<evidence type="ECO:0000256" key="9">
    <source>
        <dbReference type="SAM" id="Phobius"/>
    </source>
</evidence>
<reference evidence="11" key="2">
    <citation type="journal article" date="2023" name="IMA Fungus">
        <title>Comparative genomic study of the Penicillium genus elucidates a diverse pangenome and 15 lateral gene transfer events.</title>
        <authorList>
            <person name="Petersen C."/>
            <person name="Sorensen T."/>
            <person name="Nielsen M.R."/>
            <person name="Sondergaard T.E."/>
            <person name="Sorensen J.L."/>
            <person name="Fitzpatrick D.A."/>
            <person name="Frisvad J.C."/>
            <person name="Nielsen K.L."/>
        </authorList>
    </citation>
    <scope>NUCLEOTIDE SEQUENCE</scope>
    <source>
        <strain evidence="11">IBT 30761</strain>
    </source>
</reference>